<sequence length="679" mass="79857">MKITKKIKHYLTRIRRVSQLEKENSKIVVKPLDELNRVPLFFDSSNRPKVSIIIPFYNEEIYTWNCLLFLNKYLTNEIPFEILLFDDNSTEKNDFSLIKGISIHRNNENLGFLKNINKGIQLAKGEYIYILNNDTEVQENFLKELFYVFENFKNVGAVGSKLINPNWSLQEAGSVFMKDFNIRQIVTNKKTFYPEVNYIVKVDYCSGCSLLFKKLDDNGNLNLFDEQFAPAYFEETDFCFNLKYIQKKEIYYTPFSEVVHYNGTTYNSLKNKVLGQNEKKDALFKTNSEKFKTKWSKQLQEIKETTIEGRIQEIYENKSIVFFNGIIPEYDKDSGSNRLKEIITSYIELDYHVTLICKFVYKDNNYISAYEKLGVNVFYEHKKFTGFEKYLLDQKIKASIAWFHSPMEFIDFYKVAKKIFPMAKFVYDMVDIHHLRYKRAIELEPTKISFRKKYIRYKNLEYKSSKLADYVITISKFEEDYMKSVCDENKIITISNIHYPKINSDKTLPFEERKDVLFIGSAHTPNVDALYYLYNEIMPLVWNKIPDLNVNIIGSVDNEIKDIDHPNFIFWGYVENIDNFFISNKFMIAPLRYGAGVKGKIGQAFEYYLPVVTSSIGAEGMHLTNNENALIEDSKEGFANAIINLYDNKELWKKLQDNSEKSLLPFSRKILKDTLLTIK</sequence>
<name>A0ABS6XVT1_9FLAO</name>
<evidence type="ECO:0000259" key="1">
    <source>
        <dbReference type="Pfam" id="PF00535"/>
    </source>
</evidence>
<dbReference type="Proteomes" id="UP000812031">
    <property type="component" value="Unassembled WGS sequence"/>
</dbReference>
<protein>
    <submittedName>
        <fullName evidence="2">Glycosyltransferase</fullName>
        <ecNumber evidence="2">2.4.-.-</ecNumber>
    </submittedName>
</protein>
<dbReference type="GO" id="GO:0016757">
    <property type="term" value="F:glycosyltransferase activity"/>
    <property type="evidence" value="ECO:0007669"/>
    <property type="project" value="UniProtKB-KW"/>
</dbReference>
<dbReference type="EC" id="2.4.-.-" evidence="2"/>
<dbReference type="InterPro" id="IPR001173">
    <property type="entry name" value="Glyco_trans_2-like"/>
</dbReference>
<keyword evidence="2" id="KW-0328">Glycosyltransferase</keyword>
<dbReference type="Pfam" id="PF00535">
    <property type="entry name" value="Glycos_transf_2"/>
    <property type="match status" value="1"/>
</dbReference>
<evidence type="ECO:0000313" key="3">
    <source>
        <dbReference type="Proteomes" id="UP000812031"/>
    </source>
</evidence>
<dbReference type="PANTHER" id="PTHR43179:SF7">
    <property type="entry name" value="RHAMNOSYLTRANSFERASE WBBL"/>
    <property type="match status" value="1"/>
</dbReference>
<dbReference type="Pfam" id="PF13692">
    <property type="entry name" value="Glyco_trans_1_4"/>
    <property type="match status" value="1"/>
</dbReference>
<dbReference type="CDD" id="cd03801">
    <property type="entry name" value="GT4_PimA-like"/>
    <property type="match status" value="1"/>
</dbReference>
<feature type="domain" description="Glycosyltransferase 2-like" evidence="1">
    <location>
        <begin position="51"/>
        <end position="162"/>
    </location>
</feature>
<dbReference type="PANTHER" id="PTHR43179">
    <property type="entry name" value="RHAMNOSYLTRANSFERASE WBBL"/>
    <property type="match status" value="1"/>
</dbReference>
<gene>
    <name evidence="2" type="ORF">KZH69_09845</name>
</gene>
<proteinExistence type="predicted"/>
<keyword evidence="3" id="KW-1185">Reference proteome</keyword>
<reference evidence="2 3" key="1">
    <citation type="submission" date="2021-07" db="EMBL/GenBank/DDBJ databases">
        <title>Flavobacterium sp. nov. isolated from sediment on the Taihu Lake.</title>
        <authorList>
            <person name="Qu J.-H."/>
        </authorList>
    </citation>
    <scope>NUCLEOTIDE SEQUENCE [LARGE SCALE GENOMIC DNA]</scope>
    <source>
        <strain evidence="2 3">NAS39</strain>
    </source>
</reference>
<accession>A0ABS6XVT1</accession>
<evidence type="ECO:0000313" key="2">
    <source>
        <dbReference type="EMBL" id="MBW4360785.1"/>
    </source>
</evidence>
<dbReference type="RefSeq" id="WP_219317272.1">
    <property type="nucleotide sequence ID" value="NZ_JAHWYN010000007.1"/>
</dbReference>
<comment type="caution">
    <text evidence="2">The sequence shown here is derived from an EMBL/GenBank/DDBJ whole genome shotgun (WGS) entry which is preliminary data.</text>
</comment>
<organism evidence="2 3">
    <name type="scientific">Flavobacterium taihuense</name>
    <dbReference type="NCBI Taxonomy" id="2857508"/>
    <lineage>
        <taxon>Bacteria</taxon>
        <taxon>Pseudomonadati</taxon>
        <taxon>Bacteroidota</taxon>
        <taxon>Flavobacteriia</taxon>
        <taxon>Flavobacteriales</taxon>
        <taxon>Flavobacteriaceae</taxon>
        <taxon>Flavobacterium</taxon>
    </lineage>
</organism>
<keyword evidence="2" id="KW-0808">Transferase</keyword>
<dbReference type="EMBL" id="JAHWYN010000007">
    <property type="protein sequence ID" value="MBW4360785.1"/>
    <property type="molecule type" value="Genomic_DNA"/>
</dbReference>